<dbReference type="Gene3D" id="3.40.50.1820">
    <property type="entry name" value="alpha/beta hydrolase"/>
    <property type="match status" value="1"/>
</dbReference>
<sequence>MDSTNSEVAHEIPPMIRIYKDGRVERLLGTETVPPSFDPKTNVESKDVVYSPENNLSVRLYLPKNTHQNQKLPILVYFHGGGFCIETAFSPTYHCYLNSLVSGANIIAVSVDYRRAPEHCLPAAYNDSWTALKWVASHFDQKGPEDWLNHHANFDRVFLYGDSAGANIAHRMAMKHGHEEKLDVVNVEGIILCHPYFCGHEIIAGETSGSRNREFAGKLWQIVCPSSSGVDDPWIDPTKDPNLGGLGCSRVQVIVSEKDFLRGRGWYYAEKLRGSGWSGDLEVIDFKGEDHVFHLFKPTCDKAVAMMKKVVSFINLEG</sequence>
<name>A0ABQ8IEV0_9ROSI</name>
<proteinExistence type="inferred from homology"/>
<keyword evidence="4" id="KW-1185">Reference proteome</keyword>
<dbReference type="EMBL" id="JAFEMO010000002">
    <property type="protein sequence ID" value="KAH7575211.1"/>
    <property type="molecule type" value="Genomic_DNA"/>
</dbReference>
<dbReference type="SUPFAM" id="SSF53474">
    <property type="entry name" value="alpha/beta-Hydrolases"/>
    <property type="match status" value="1"/>
</dbReference>
<gene>
    <name evidence="3" type="ORF">JRO89_XS02G0063200</name>
</gene>
<dbReference type="Pfam" id="PF07859">
    <property type="entry name" value="Abhydrolase_3"/>
    <property type="match status" value="1"/>
</dbReference>
<evidence type="ECO:0000256" key="1">
    <source>
        <dbReference type="ARBA" id="ARBA00010515"/>
    </source>
</evidence>
<accession>A0ABQ8IEV0</accession>
<protein>
    <recommendedName>
        <fullName evidence="2">Alpha/beta hydrolase fold-3 domain-containing protein</fullName>
    </recommendedName>
</protein>
<dbReference type="Proteomes" id="UP000827721">
    <property type="component" value="Unassembled WGS sequence"/>
</dbReference>
<evidence type="ECO:0000313" key="3">
    <source>
        <dbReference type="EMBL" id="KAH7575211.1"/>
    </source>
</evidence>
<evidence type="ECO:0000313" key="4">
    <source>
        <dbReference type="Proteomes" id="UP000827721"/>
    </source>
</evidence>
<dbReference type="PANTHER" id="PTHR23024">
    <property type="entry name" value="ARYLACETAMIDE DEACETYLASE"/>
    <property type="match status" value="1"/>
</dbReference>
<dbReference type="InterPro" id="IPR013094">
    <property type="entry name" value="AB_hydrolase_3"/>
</dbReference>
<organism evidence="3 4">
    <name type="scientific">Xanthoceras sorbifolium</name>
    <dbReference type="NCBI Taxonomy" id="99658"/>
    <lineage>
        <taxon>Eukaryota</taxon>
        <taxon>Viridiplantae</taxon>
        <taxon>Streptophyta</taxon>
        <taxon>Embryophyta</taxon>
        <taxon>Tracheophyta</taxon>
        <taxon>Spermatophyta</taxon>
        <taxon>Magnoliopsida</taxon>
        <taxon>eudicotyledons</taxon>
        <taxon>Gunneridae</taxon>
        <taxon>Pentapetalae</taxon>
        <taxon>rosids</taxon>
        <taxon>malvids</taxon>
        <taxon>Sapindales</taxon>
        <taxon>Sapindaceae</taxon>
        <taxon>Xanthoceroideae</taxon>
        <taxon>Xanthoceras</taxon>
    </lineage>
</organism>
<evidence type="ECO:0000259" key="2">
    <source>
        <dbReference type="Pfam" id="PF07859"/>
    </source>
</evidence>
<comment type="caution">
    <text evidence="3">The sequence shown here is derived from an EMBL/GenBank/DDBJ whole genome shotgun (WGS) entry which is preliminary data.</text>
</comment>
<feature type="domain" description="Alpha/beta hydrolase fold-3" evidence="2">
    <location>
        <begin position="75"/>
        <end position="294"/>
    </location>
</feature>
<dbReference type="PANTHER" id="PTHR23024:SF467">
    <property type="entry name" value="CARBOXYLESTERASE 12-RELATED"/>
    <property type="match status" value="1"/>
</dbReference>
<dbReference type="InterPro" id="IPR029058">
    <property type="entry name" value="AB_hydrolase_fold"/>
</dbReference>
<reference evidence="3 4" key="1">
    <citation type="submission" date="2021-02" db="EMBL/GenBank/DDBJ databases">
        <title>Plant Genome Project.</title>
        <authorList>
            <person name="Zhang R.-G."/>
        </authorList>
    </citation>
    <scope>NUCLEOTIDE SEQUENCE [LARGE SCALE GENOMIC DNA]</scope>
    <source>
        <tissue evidence="3">Leaves</tissue>
    </source>
</reference>
<dbReference type="InterPro" id="IPR050466">
    <property type="entry name" value="Carboxylest/Gibb_receptor"/>
</dbReference>
<comment type="similarity">
    <text evidence="1">Belongs to the 'GDXG' lipolytic enzyme family.</text>
</comment>